<dbReference type="EMBL" id="KZ678132">
    <property type="protein sequence ID" value="PSN70232.1"/>
    <property type="molecule type" value="Genomic_DNA"/>
</dbReference>
<dbReference type="Proteomes" id="UP000240883">
    <property type="component" value="Unassembled WGS sequence"/>
</dbReference>
<evidence type="ECO:0000313" key="3">
    <source>
        <dbReference type="Proteomes" id="UP000240883"/>
    </source>
</evidence>
<accession>A0A2T2NXT4</accession>
<proteinExistence type="predicted"/>
<sequence length="245" mass="25274">MAAVRAGGLPGWAGAAWDGPGGRMGEKQGTDDRRERGCCRRRAAGGRRASEADGGAASEPSGPGAQTLPFARSRLSSDAAGGPGAGVVATRCRCPVAVLSRQSRLDSLSPSLPPSPSVLLCAASVVTAAATTAAAAAAIYVPACLALPVRPRLPASQLPPTPRPRLCYLLASHPAALPLSIYTPIHQPTCLSIPPSRRHPPSVWRAGPQVQQRNGNPRTVPPPARPDLPYSTLPCPALARRAQPR</sequence>
<keyword evidence="3" id="KW-1185">Reference proteome</keyword>
<evidence type="ECO:0000256" key="1">
    <source>
        <dbReference type="SAM" id="MobiDB-lite"/>
    </source>
</evidence>
<feature type="compositionally biased region" description="Low complexity" evidence="1">
    <location>
        <begin position="52"/>
        <end position="65"/>
    </location>
</feature>
<name>A0A2T2NXT4_CORCC</name>
<feature type="region of interest" description="Disordered" evidence="1">
    <location>
        <begin position="196"/>
        <end position="245"/>
    </location>
</feature>
<protein>
    <submittedName>
        <fullName evidence="2">Uncharacterized protein</fullName>
    </submittedName>
</protein>
<reference evidence="2 3" key="1">
    <citation type="journal article" date="2018" name="Front. Microbiol.">
        <title>Genome-Wide Analysis of Corynespora cassiicola Leaf Fall Disease Putative Effectors.</title>
        <authorList>
            <person name="Lopez D."/>
            <person name="Ribeiro S."/>
            <person name="Label P."/>
            <person name="Fumanal B."/>
            <person name="Venisse J.S."/>
            <person name="Kohler A."/>
            <person name="de Oliveira R.R."/>
            <person name="Labutti K."/>
            <person name="Lipzen A."/>
            <person name="Lail K."/>
            <person name="Bauer D."/>
            <person name="Ohm R.A."/>
            <person name="Barry K.W."/>
            <person name="Spatafora J."/>
            <person name="Grigoriev I.V."/>
            <person name="Martin F.M."/>
            <person name="Pujade-Renaud V."/>
        </authorList>
    </citation>
    <scope>NUCLEOTIDE SEQUENCE [LARGE SCALE GENOMIC DNA]</scope>
    <source>
        <strain evidence="2 3">Philippines</strain>
    </source>
</reference>
<feature type="compositionally biased region" description="Basic and acidic residues" evidence="1">
    <location>
        <begin position="24"/>
        <end position="38"/>
    </location>
</feature>
<evidence type="ECO:0000313" key="2">
    <source>
        <dbReference type="EMBL" id="PSN70232.1"/>
    </source>
</evidence>
<feature type="region of interest" description="Disordered" evidence="1">
    <location>
        <begin position="1"/>
        <end position="69"/>
    </location>
</feature>
<gene>
    <name evidence="2" type="ORF">BS50DRAFT_585679</name>
</gene>
<organism evidence="2 3">
    <name type="scientific">Corynespora cassiicola Philippines</name>
    <dbReference type="NCBI Taxonomy" id="1448308"/>
    <lineage>
        <taxon>Eukaryota</taxon>
        <taxon>Fungi</taxon>
        <taxon>Dikarya</taxon>
        <taxon>Ascomycota</taxon>
        <taxon>Pezizomycotina</taxon>
        <taxon>Dothideomycetes</taxon>
        <taxon>Pleosporomycetidae</taxon>
        <taxon>Pleosporales</taxon>
        <taxon>Corynesporascaceae</taxon>
        <taxon>Corynespora</taxon>
    </lineage>
</organism>
<dbReference type="AlphaFoldDB" id="A0A2T2NXT4"/>